<sequence length="300" mass="30893">MTDYVIAIDGGGTSCRAAVADRAGRVVGRGMRGAANIFSRSDAISESIVAASLAALEQAAIDVSRISGIPAFLGLAGLNVGMRQEQLAAELPFSDTRFAHDGIIALQGALGDGDGVIAILGTGSAYVARAAGEVRSAGGWGFAVGDQASGAVIGRMLLQQTLLARDGIRPMTPLASAVMTRFGDEQQAVVEFTQSAKPADYGSFAPMIFTFDAKGDPMAAGIIAEAVGDITETLDAMVFEGCERLCLLGGLAEKYGERLAPRHRAILRAPLGDPLSGAVQLALRAFLPAAAVAPDGMERR</sequence>
<dbReference type="CDD" id="cd24082">
    <property type="entry name" value="ASKHA_NBD_GspK-like"/>
    <property type="match status" value="1"/>
</dbReference>
<keyword evidence="3" id="KW-1185">Reference proteome</keyword>
<dbReference type="SUPFAM" id="SSF53067">
    <property type="entry name" value="Actin-like ATPase domain"/>
    <property type="match status" value="2"/>
</dbReference>
<proteinExistence type="predicted"/>
<reference evidence="2 3" key="1">
    <citation type="journal article" date="2012" name="J. Bacteriol.">
        <title>Genome Sequence of Nitratireductor pacificus Type Strain pht-3B.</title>
        <authorList>
            <person name="Lai Q."/>
            <person name="Li G."/>
            <person name="Shao Z."/>
        </authorList>
    </citation>
    <scope>NUCLEOTIDE SEQUENCE [LARGE SCALE GENOMIC DNA]</scope>
    <source>
        <strain evidence="3">pht-3B</strain>
    </source>
</reference>
<dbReference type="PANTHER" id="PTHR43190">
    <property type="entry name" value="N-ACETYL-D-GLUCOSAMINE KINASE"/>
    <property type="match status" value="1"/>
</dbReference>
<evidence type="ECO:0000259" key="1">
    <source>
        <dbReference type="Pfam" id="PF01869"/>
    </source>
</evidence>
<dbReference type="eggNOG" id="COG2971">
    <property type="taxonomic scope" value="Bacteria"/>
</dbReference>
<feature type="domain" description="ATPase BadF/BadG/BcrA/BcrD type" evidence="1">
    <location>
        <begin position="8"/>
        <end position="255"/>
    </location>
</feature>
<dbReference type="InterPro" id="IPR052519">
    <property type="entry name" value="Euk-type_GlcNAc_Kinase"/>
</dbReference>
<dbReference type="InterPro" id="IPR043129">
    <property type="entry name" value="ATPase_NBD"/>
</dbReference>
<dbReference type="OrthoDB" id="63487at2"/>
<dbReference type="AlphaFoldDB" id="K2N1Z8"/>
<comment type="caution">
    <text evidence="2">The sequence shown here is derived from an EMBL/GenBank/DDBJ whole genome shotgun (WGS) entry which is preliminary data.</text>
</comment>
<dbReference type="InterPro" id="IPR002731">
    <property type="entry name" value="ATPase_BadF"/>
</dbReference>
<evidence type="ECO:0000313" key="2">
    <source>
        <dbReference type="EMBL" id="EKF18243.1"/>
    </source>
</evidence>
<name>K2N1Z8_9HYPH</name>
<evidence type="ECO:0000313" key="3">
    <source>
        <dbReference type="Proteomes" id="UP000006786"/>
    </source>
</evidence>
<gene>
    <name evidence="2" type="ORF">NA2_13867</name>
</gene>
<dbReference type="EMBL" id="AMRM01000015">
    <property type="protein sequence ID" value="EKF18243.1"/>
    <property type="molecule type" value="Genomic_DNA"/>
</dbReference>
<organism evidence="2 3">
    <name type="scientific">Nitratireductor pacificus pht-3B</name>
    <dbReference type="NCBI Taxonomy" id="391937"/>
    <lineage>
        <taxon>Bacteria</taxon>
        <taxon>Pseudomonadati</taxon>
        <taxon>Pseudomonadota</taxon>
        <taxon>Alphaproteobacteria</taxon>
        <taxon>Hyphomicrobiales</taxon>
        <taxon>Phyllobacteriaceae</taxon>
        <taxon>Nitratireductor</taxon>
    </lineage>
</organism>
<accession>K2N1Z8</accession>
<dbReference type="Pfam" id="PF01869">
    <property type="entry name" value="BcrAD_BadFG"/>
    <property type="match status" value="1"/>
</dbReference>
<dbReference type="Proteomes" id="UP000006786">
    <property type="component" value="Unassembled WGS sequence"/>
</dbReference>
<dbReference type="RefSeq" id="WP_008597611.1">
    <property type="nucleotide sequence ID" value="NZ_AMRM01000015.1"/>
</dbReference>
<dbReference type="STRING" id="391937.NA2_13867"/>
<dbReference type="PATRIC" id="fig|391937.3.peg.2846"/>
<protein>
    <recommendedName>
        <fullName evidence="1">ATPase BadF/BadG/BcrA/BcrD type domain-containing protein</fullName>
    </recommendedName>
</protein>
<dbReference type="PANTHER" id="PTHR43190:SF3">
    <property type="entry name" value="N-ACETYL-D-GLUCOSAMINE KINASE"/>
    <property type="match status" value="1"/>
</dbReference>
<dbReference type="Gene3D" id="3.30.420.40">
    <property type="match status" value="2"/>
</dbReference>